<accession>A0AAV7M625</accession>
<evidence type="ECO:0000313" key="3">
    <source>
        <dbReference type="Proteomes" id="UP001066276"/>
    </source>
</evidence>
<dbReference type="EMBL" id="JANPWB010000014">
    <property type="protein sequence ID" value="KAJ1098014.1"/>
    <property type="molecule type" value="Genomic_DNA"/>
</dbReference>
<sequence length="114" mass="13113">MLAKHVEHQDLVEKQMSETEDKQVSTTEIQKRLEKALSTLQAKAEYFEALSQLNNLRIVGLRESTNVRKIESSVERLLIELLGLRHCLTCSWWSGCTFHMPVANARGPDPFHYC</sequence>
<keyword evidence="3" id="KW-1185">Reference proteome</keyword>
<feature type="region of interest" description="Disordered" evidence="1">
    <location>
        <begin position="1"/>
        <end position="25"/>
    </location>
</feature>
<comment type="caution">
    <text evidence="2">The sequence shown here is derived from an EMBL/GenBank/DDBJ whole genome shotgun (WGS) entry which is preliminary data.</text>
</comment>
<proteinExistence type="predicted"/>
<evidence type="ECO:0000256" key="1">
    <source>
        <dbReference type="SAM" id="MobiDB-lite"/>
    </source>
</evidence>
<name>A0AAV7M625_PLEWA</name>
<reference evidence="2" key="1">
    <citation type="journal article" date="2022" name="bioRxiv">
        <title>Sequencing and chromosome-scale assembly of the giantPleurodeles waltlgenome.</title>
        <authorList>
            <person name="Brown T."/>
            <person name="Elewa A."/>
            <person name="Iarovenko S."/>
            <person name="Subramanian E."/>
            <person name="Araus A.J."/>
            <person name="Petzold A."/>
            <person name="Susuki M."/>
            <person name="Suzuki K.-i.T."/>
            <person name="Hayashi T."/>
            <person name="Toyoda A."/>
            <person name="Oliveira C."/>
            <person name="Osipova E."/>
            <person name="Leigh N.D."/>
            <person name="Simon A."/>
            <person name="Yun M.H."/>
        </authorList>
    </citation>
    <scope>NUCLEOTIDE SEQUENCE</scope>
    <source>
        <strain evidence="2">20211129_DDA</strain>
        <tissue evidence="2">Liver</tissue>
    </source>
</reference>
<organism evidence="2 3">
    <name type="scientific">Pleurodeles waltl</name>
    <name type="common">Iberian ribbed newt</name>
    <dbReference type="NCBI Taxonomy" id="8319"/>
    <lineage>
        <taxon>Eukaryota</taxon>
        <taxon>Metazoa</taxon>
        <taxon>Chordata</taxon>
        <taxon>Craniata</taxon>
        <taxon>Vertebrata</taxon>
        <taxon>Euteleostomi</taxon>
        <taxon>Amphibia</taxon>
        <taxon>Batrachia</taxon>
        <taxon>Caudata</taxon>
        <taxon>Salamandroidea</taxon>
        <taxon>Salamandridae</taxon>
        <taxon>Pleurodelinae</taxon>
        <taxon>Pleurodeles</taxon>
    </lineage>
</organism>
<gene>
    <name evidence="2" type="ORF">NDU88_003130</name>
</gene>
<evidence type="ECO:0000313" key="2">
    <source>
        <dbReference type="EMBL" id="KAJ1098014.1"/>
    </source>
</evidence>
<dbReference type="Proteomes" id="UP001066276">
    <property type="component" value="Chromosome 10"/>
</dbReference>
<dbReference type="AlphaFoldDB" id="A0AAV7M625"/>
<protein>
    <submittedName>
        <fullName evidence="2">Uncharacterized protein</fullName>
    </submittedName>
</protein>